<dbReference type="InterPro" id="IPR010179">
    <property type="entry name" value="CRISPR-assoc_prot_Cse3"/>
</dbReference>
<evidence type="ECO:0000313" key="2">
    <source>
        <dbReference type="Proteomes" id="UP000886785"/>
    </source>
</evidence>
<dbReference type="AlphaFoldDB" id="A0A9D1J1M4"/>
<dbReference type="SMART" id="SM01101">
    <property type="entry name" value="CRISPR_assoc"/>
    <property type="match status" value="1"/>
</dbReference>
<reference evidence="1" key="1">
    <citation type="submission" date="2020-10" db="EMBL/GenBank/DDBJ databases">
        <authorList>
            <person name="Gilroy R."/>
        </authorList>
    </citation>
    <scope>NUCLEOTIDE SEQUENCE</scope>
    <source>
        <strain evidence="1">ChiSjej1B19-7085</strain>
    </source>
</reference>
<dbReference type="Pfam" id="PF08798">
    <property type="entry name" value="CRISPR_assoc"/>
    <property type="match status" value="1"/>
</dbReference>
<sequence>MYLSRVELDITRRTTMQALAAPQKLHGAVESSFPGERKRRLWRLDRLGGKLYLLVLSEDQPDLTELVRQFGRQEAAPEIQDYTPLLKRISPGSVWRFRLTANPTKSCPGKKDSDIRGTVKAHCSVEFQKQWLLDRAPKHGFALLPDKFTVTESKWLHFSKGRDGGRPVTILSVTYEGILQITDEQQFCQLLKNGIGRGKAYGLGLMTVMRQSDLSR</sequence>
<evidence type="ECO:0000313" key="1">
    <source>
        <dbReference type="EMBL" id="HIR57355.1"/>
    </source>
</evidence>
<dbReference type="Gene3D" id="3.30.70.1210">
    <property type="entry name" value="Crispr-associated protein, domain 2"/>
    <property type="match status" value="1"/>
</dbReference>
<dbReference type="CDD" id="cd09727">
    <property type="entry name" value="Cas6_I-E"/>
    <property type="match status" value="1"/>
</dbReference>
<accession>A0A9D1J1M4</accession>
<organism evidence="1 2">
    <name type="scientific">Candidatus Gallacutalibacter pullicola</name>
    <dbReference type="NCBI Taxonomy" id="2840830"/>
    <lineage>
        <taxon>Bacteria</taxon>
        <taxon>Bacillati</taxon>
        <taxon>Bacillota</taxon>
        <taxon>Clostridia</taxon>
        <taxon>Eubacteriales</taxon>
        <taxon>Candidatus Gallacutalibacter</taxon>
    </lineage>
</organism>
<dbReference type="Gene3D" id="3.30.70.1200">
    <property type="entry name" value="Crispr-associated protein, domain 1"/>
    <property type="match status" value="1"/>
</dbReference>
<protein>
    <submittedName>
        <fullName evidence="1">Type I-E CRISPR-associated protein Cas6/Cse3/CasE</fullName>
    </submittedName>
</protein>
<proteinExistence type="predicted"/>
<gene>
    <name evidence="1" type="primary">cas6e</name>
    <name evidence="1" type="ORF">IAA54_06775</name>
</gene>
<dbReference type="SUPFAM" id="SSF117987">
    <property type="entry name" value="CRISPR-associated protein"/>
    <property type="match status" value="2"/>
</dbReference>
<name>A0A9D1J1M4_9FIRM</name>
<comment type="caution">
    <text evidence="1">The sequence shown here is derived from an EMBL/GenBank/DDBJ whole genome shotgun (WGS) entry which is preliminary data.</text>
</comment>
<dbReference type="Proteomes" id="UP000886785">
    <property type="component" value="Unassembled WGS sequence"/>
</dbReference>
<dbReference type="NCBIfam" id="TIGR01907">
    <property type="entry name" value="casE_Cse3"/>
    <property type="match status" value="1"/>
</dbReference>
<reference evidence="1" key="2">
    <citation type="journal article" date="2021" name="PeerJ">
        <title>Extensive microbial diversity within the chicken gut microbiome revealed by metagenomics and culture.</title>
        <authorList>
            <person name="Gilroy R."/>
            <person name="Ravi A."/>
            <person name="Getino M."/>
            <person name="Pursley I."/>
            <person name="Horton D.L."/>
            <person name="Alikhan N.F."/>
            <person name="Baker D."/>
            <person name="Gharbi K."/>
            <person name="Hall N."/>
            <person name="Watson M."/>
            <person name="Adriaenssens E.M."/>
            <person name="Foster-Nyarko E."/>
            <person name="Jarju S."/>
            <person name="Secka A."/>
            <person name="Antonio M."/>
            <person name="Oren A."/>
            <person name="Chaudhuri R.R."/>
            <person name="La Ragione R."/>
            <person name="Hildebrand F."/>
            <person name="Pallen M.J."/>
        </authorList>
    </citation>
    <scope>NUCLEOTIDE SEQUENCE</scope>
    <source>
        <strain evidence="1">ChiSjej1B19-7085</strain>
    </source>
</reference>
<dbReference type="EMBL" id="DVHF01000080">
    <property type="protein sequence ID" value="HIR57355.1"/>
    <property type="molecule type" value="Genomic_DNA"/>
</dbReference>